<keyword evidence="5" id="KW-1185">Reference proteome</keyword>
<evidence type="ECO:0000256" key="2">
    <source>
        <dbReference type="ARBA" id="ARBA00022679"/>
    </source>
</evidence>
<dbReference type="GO" id="GO:0016301">
    <property type="term" value="F:kinase activity"/>
    <property type="evidence" value="ECO:0007669"/>
    <property type="project" value="UniProtKB-KW"/>
</dbReference>
<dbReference type="SUPFAM" id="SSF47831">
    <property type="entry name" value="Enzyme I of the PEP:sugar phosphotransferase system HPr-binding (sub)domain"/>
    <property type="match status" value="1"/>
</dbReference>
<keyword evidence="4" id="KW-0670">Pyruvate</keyword>
<organism evidence="4 5">
    <name type="scientific">Candidatus Regiella insecticola 5.15</name>
    <dbReference type="NCBI Taxonomy" id="1005043"/>
    <lineage>
        <taxon>Bacteria</taxon>
        <taxon>Pseudomonadati</taxon>
        <taxon>Pseudomonadota</taxon>
        <taxon>Gammaproteobacteria</taxon>
        <taxon>Enterobacterales</taxon>
        <taxon>Enterobacteriaceae</taxon>
        <taxon>aphid secondary symbionts</taxon>
        <taxon>Candidatus Regiella</taxon>
    </lineage>
</organism>
<evidence type="ECO:0000313" key="5">
    <source>
        <dbReference type="Proteomes" id="UP000004116"/>
    </source>
</evidence>
<accession>G2GWA8</accession>
<dbReference type="EMBL" id="AGCA01000011">
    <property type="protein sequence ID" value="EGY29975.1"/>
    <property type="molecule type" value="Genomic_DNA"/>
</dbReference>
<gene>
    <name evidence="4" type="ORF">Rin_00000360</name>
</gene>
<reference evidence="4 5" key="1">
    <citation type="journal article" date="2012" name="Genome Res.">
        <title>Genomic basis of endosymbiont-conferred protection against an insect parasitoid.</title>
        <authorList>
            <person name="Hansen A.K."/>
            <person name="Vorburger C."/>
            <person name="Moran N.A."/>
        </authorList>
    </citation>
    <scope>NUCLEOTIDE SEQUENCE [LARGE SCALE GENOMIC DNA]</scope>
    <source>
        <strain evidence="5">R5.15</strain>
    </source>
</reference>
<comment type="similarity">
    <text evidence="1">Belongs to the PEP-utilizing enzyme family.</text>
</comment>
<dbReference type="GO" id="GO:0009401">
    <property type="term" value="P:phosphoenolpyruvate-dependent sugar phosphotransferase system"/>
    <property type="evidence" value="ECO:0007669"/>
    <property type="project" value="InterPro"/>
</dbReference>
<dbReference type="InterPro" id="IPR008731">
    <property type="entry name" value="PTS_EIN"/>
</dbReference>
<feature type="domain" description="Phosphotransferase system enzyme I N-terminal" evidence="3">
    <location>
        <begin position="2"/>
        <end position="33"/>
    </location>
</feature>
<feature type="non-terminal residue" evidence="4">
    <location>
        <position position="35"/>
    </location>
</feature>
<evidence type="ECO:0000313" key="4">
    <source>
        <dbReference type="EMBL" id="EGY29975.1"/>
    </source>
</evidence>
<name>G2GWA8_9ENTR</name>
<evidence type="ECO:0000256" key="1">
    <source>
        <dbReference type="ARBA" id="ARBA00007837"/>
    </source>
</evidence>
<sequence length="35" mass="4102">MLGEDKAEIFEAHIMLLEDEDLQQEITKQITEQLV</sequence>
<dbReference type="InterPro" id="IPR036618">
    <property type="entry name" value="PtsI_HPr-bd_sf"/>
</dbReference>
<dbReference type="Pfam" id="PF05524">
    <property type="entry name" value="PEP-utilisers_N"/>
    <property type="match status" value="1"/>
</dbReference>
<comment type="caution">
    <text evidence="4">The sequence shown here is derived from an EMBL/GenBank/DDBJ whole genome shotgun (WGS) entry which is preliminary data.</text>
</comment>
<keyword evidence="2" id="KW-0808">Transferase</keyword>
<protein>
    <submittedName>
        <fullName evidence="4">Phosphoenolpyruvate-protein kinase</fullName>
    </submittedName>
</protein>
<evidence type="ECO:0000259" key="3">
    <source>
        <dbReference type="Pfam" id="PF05524"/>
    </source>
</evidence>
<dbReference type="AlphaFoldDB" id="G2GWA8"/>
<dbReference type="Gene3D" id="1.10.274.10">
    <property type="entry name" value="PtsI, HPr-binding domain"/>
    <property type="match status" value="1"/>
</dbReference>
<dbReference type="Proteomes" id="UP000004116">
    <property type="component" value="Unassembled WGS sequence"/>
</dbReference>
<keyword evidence="4" id="KW-0418">Kinase</keyword>
<proteinExistence type="inferred from homology"/>